<feature type="compositionally biased region" description="Polar residues" evidence="1">
    <location>
        <begin position="111"/>
        <end position="134"/>
    </location>
</feature>
<feature type="region of interest" description="Disordered" evidence="1">
    <location>
        <begin position="85"/>
        <end position="160"/>
    </location>
</feature>
<dbReference type="EMBL" id="CACVKT020006698">
    <property type="protein sequence ID" value="CAC5403209.1"/>
    <property type="molecule type" value="Genomic_DNA"/>
</dbReference>
<dbReference type="Proteomes" id="UP000507470">
    <property type="component" value="Unassembled WGS sequence"/>
</dbReference>
<reference evidence="2 3" key="1">
    <citation type="submission" date="2020-06" db="EMBL/GenBank/DDBJ databases">
        <authorList>
            <person name="Li R."/>
            <person name="Bekaert M."/>
        </authorList>
    </citation>
    <scope>NUCLEOTIDE SEQUENCE [LARGE SCALE GENOMIC DNA]</scope>
    <source>
        <strain evidence="3">wild</strain>
    </source>
</reference>
<gene>
    <name evidence="2" type="ORF">MCOR_37114</name>
</gene>
<organism evidence="2 3">
    <name type="scientific">Mytilus coruscus</name>
    <name type="common">Sea mussel</name>
    <dbReference type="NCBI Taxonomy" id="42192"/>
    <lineage>
        <taxon>Eukaryota</taxon>
        <taxon>Metazoa</taxon>
        <taxon>Spiralia</taxon>
        <taxon>Lophotrochozoa</taxon>
        <taxon>Mollusca</taxon>
        <taxon>Bivalvia</taxon>
        <taxon>Autobranchia</taxon>
        <taxon>Pteriomorphia</taxon>
        <taxon>Mytilida</taxon>
        <taxon>Mytiloidea</taxon>
        <taxon>Mytilidae</taxon>
        <taxon>Mytilinae</taxon>
        <taxon>Mytilus</taxon>
    </lineage>
</organism>
<keyword evidence="3" id="KW-1185">Reference proteome</keyword>
<name>A0A6J8D5L7_MYTCO</name>
<evidence type="ECO:0000256" key="1">
    <source>
        <dbReference type="SAM" id="MobiDB-lite"/>
    </source>
</evidence>
<evidence type="ECO:0000313" key="3">
    <source>
        <dbReference type="Proteomes" id="UP000507470"/>
    </source>
</evidence>
<protein>
    <submittedName>
        <fullName evidence="2">Uncharacterized protein</fullName>
    </submittedName>
</protein>
<proteinExistence type="predicted"/>
<accession>A0A6J8D5L7</accession>
<dbReference type="AlphaFoldDB" id="A0A6J8D5L7"/>
<feature type="compositionally biased region" description="Polar residues" evidence="1">
    <location>
        <begin position="141"/>
        <end position="156"/>
    </location>
</feature>
<feature type="compositionally biased region" description="Polar residues" evidence="1">
    <location>
        <begin position="85"/>
        <end position="101"/>
    </location>
</feature>
<sequence length="202" mass="23085">MIVYSICAGAFVFVILLCTVCRRQYKQVHVKFKRYQTAYRRNRNIQEMSLPNIPLEEIEGIYEVIDESNMTDNFGIIVESNRSISDANERNSQTNSNSYLTPCQPDEEELNTNNSIDNKSERSSLSQSDANHPTTGDRESTSSNSDIQNNRSSYLNPYQPIVHSPDIHEYLSIHNSGSSGSETLIKEANYLNPYQPIYSREK</sequence>
<evidence type="ECO:0000313" key="2">
    <source>
        <dbReference type="EMBL" id="CAC5403209.1"/>
    </source>
</evidence>
<dbReference type="OrthoDB" id="6137187at2759"/>